<evidence type="ECO:0000256" key="1">
    <source>
        <dbReference type="ARBA" id="ARBA00022468"/>
    </source>
</evidence>
<dbReference type="SMART" id="SM00233">
    <property type="entry name" value="PH"/>
    <property type="match status" value="1"/>
</dbReference>
<dbReference type="Pfam" id="PF12796">
    <property type="entry name" value="Ank_2"/>
    <property type="match status" value="1"/>
</dbReference>
<comment type="activity regulation">
    <text evidence="9">GAP activity stimulated by phosphatidylinositol 4,5-bisphosphate (PIP2) and phosphatidic acid.</text>
</comment>
<dbReference type="InterPro" id="IPR037278">
    <property type="entry name" value="ARFGAP/RecO"/>
</dbReference>
<evidence type="ECO:0000313" key="14">
    <source>
        <dbReference type="Proteomes" id="UP000295070"/>
    </source>
</evidence>
<evidence type="ECO:0000256" key="3">
    <source>
        <dbReference type="ARBA" id="ARBA00022737"/>
    </source>
</evidence>
<evidence type="ECO:0000256" key="4">
    <source>
        <dbReference type="ARBA" id="ARBA00022771"/>
    </source>
</evidence>
<dbReference type="SUPFAM" id="SSF50729">
    <property type="entry name" value="PH domain-like"/>
    <property type="match status" value="1"/>
</dbReference>
<feature type="repeat" description="ANK" evidence="7">
    <location>
        <begin position="696"/>
        <end position="728"/>
    </location>
</feature>
<feature type="domain" description="PH" evidence="11">
    <location>
        <begin position="264"/>
        <end position="359"/>
    </location>
</feature>
<dbReference type="SUPFAM" id="SSF103657">
    <property type="entry name" value="BAR/IMD domain-like"/>
    <property type="match status" value="1"/>
</dbReference>
<keyword evidence="5 9" id="KW-0862">Zinc</keyword>
<evidence type="ECO:0000256" key="8">
    <source>
        <dbReference type="PROSITE-ProRule" id="PRU00288"/>
    </source>
</evidence>
<evidence type="ECO:0000256" key="10">
    <source>
        <dbReference type="SAM" id="MobiDB-lite"/>
    </source>
</evidence>
<dbReference type="CDD" id="cd08850">
    <property type="entry name" value="ArfGap_ACAP3"/>
    <property type="match status" value="1"/>
</dbReference>
<dbReference type="PROSITE" id="PS50297">
    <property type="entry name" value="ANK_REP_REGION"/>
    <property type="match status" value="1"/>
</dbReference>
<feature type="compositionally biased region" description="Acidic residues" evidence="10">
    <location>
        <begin position="630"/>
        <end position="647"/>
    </location>
</feature>
<dbReference type="InterPro" id="IPR045258">
    <property type="entry name" value="ACAP1/2/3-like"/>
</dbReference>
<dbReference type="GO" id="GO:0008270">
    <property type="term" value="F:zinc ion binding"/>
    <property type="evidence" value="ECO:0007669"/>
    <property type="project" value="UniProtKB-KW"/>
</dbReference>
<organism evidence="13 14">
    <name type="scientific">Perca flavescens</name>
    <name type="common">American yellow perch</name>
    <name type="synonym">Morone flavescens</name>
    <dbReference type="NCBI Taxonomy" id="8167"/>
    <lineage>
        <taxon>Eukaryota</taxon>
        <taxon>Metazoa</taxon>
        <taxon>Chordata</taxon>
        <taxon>Craniata</taxon>
        <taxon>Vertebrata</taxon>
        <taxon>Euteleostomi</taxon>
        <taxon>Actinopterygii</taxon>
        <taxon>Neopterygii</taxon>
        <taxon>Teleostei</taxon>
        <taxon>Neoteleostei</taxon>
        <taxon>Acanthomorphata</taxon>
        <taxon>Eupercaria</taxon>
        <taxon>Perciformes</taxon>
        <taxon>Percoidei</taxon>
        <taxon>Percidae</taxon>
        <taxon>Percinae</taxon>
        <taxon>Perca</taxon>
    </lineage>
</organism>
<reference evidence="13 14" key="1">
    <citation type="submission" date="2019-01" db="EMBL/GenBank/DDBJ databases">
        <title>A chromosome-scale genome assembly of the yellow perch, Perca flavescens.</title>
        <authorList>
            <person name="Feron R."/>
            <person name="Morvezen R."/>
            <person name="Bestin A."/>
            <person name="Haffray P."/>
            <person name="Klopp C."/>
            <person name="Zahm M."/>
            <person name="Cabau C."/>
            <person name="Roques C."/>
            <person name="Donnadieu C."/>
            <person name="Bouchez O."/>
            <person name="Christie M."/>
            <person name="Larson W."/>
            <person name="Guiguen Y."/>
        </authorList>
    </citation>
    <scope>NUCLEOTIDE SEQUENCE [LARGE SCALE GENOMIC DNA]</scope>
    <source>
        <strain evidence="13">YP-PL-M2</strain>
        <tissue evidence="13">Blood</tissue>
    </source>
</reference>
<evidence type="ECO:0000259" key="11">
    <source>
        <dbReference type="PROSITE" id="PS50003"/>
    </source>
</evidence>
<dbReference type="InterPro" id="IPR036770">
    <property type="entry name" value="Ankyrin_rpt-contain_sf"/>
</dbReference>
<evidence type="ECO:0000313" key="13">
    <source>
        <dbReference type="EMBL" id="TDH10145.1"/>
    </source>
</evidence>
<sequence length="836" mass="94315">MTVDFEECIKDSPRFRANIDEVETEVVEIEAKLDKLVKLCSGMIEAGKAYVSANKLFVNGVRDLSQQCKKDETISECLEKCGESLQEIINYHMILFDQAQRSVKQQLHNFVKDDVRKFKETKKHFDRVREDLEIAQVKNAQAPRNKPHEVEEAAGTLSITRKCFRHLALDYVLQINVLQAKKKFEILDAMLSFMHAQYSLFQQGYNLLDEIDPYMKKLAAELDQLVIDSAMEKREMEHKHATIQQRDFSYDDSKVEFNVDAPNGVVMEGYLFKRASNAFKTWNRRWFSIQNSQLVYQKKLKDSLTVVVEDLRLCSVKPCEDIERRFCFEVVSPSKSCMLQAESEKLRQAWIQAVQASIASAYRESPDTYYIEHLDRTSSPSTSSIDSASEPRERSGRGESILQRIQCLPGNQQCCDCGQADPRWASINLGILLCIECSGIHRSLGVHCSKVRSLTLDSWEPELLKLMCELGNSVINHIYEGSYQEQGLKKPLPSSSRQEKEAWIKAKYVEKKFLKKLGSTEILINGERKSERRWSVKKCRRHNSATMVPKTRRRYRQEPGSTSPSTLSSAAAKFRRDSLFCPDELDSLFSYFDTGSGPRSLSSDSGLGGSTDGSTDILVFGSVVDSVTEECEVSEDSSGEAELEAEAEPEKSDPEDTRDLHPGALLCKASKARNLPVMADALAHGADVNLVNDEDEGKTPLIQAVIGGSLIACEFLLQNAADVNQRDARGRGPLHHATYLGHTGQVCLFLKRGATQNDGDEDGQDPLSIAVQQANADIVTLLRLARMNEEMRESEGPFGQPGDATYLDIFREFSHMASHNPEKLKRRSVHFRHSFR</sequence>
<feature type="repeat" description="ANK" evidence="7">
    <location>
        <begin position="729"/>
        <end position="761"/>
    </location>
</feature>
<feature type="compositionally biased region" description="Basic and acidic residues" evidence="10">
    <location>
        <begin position="648"/>
        <end position="658"/>
    </location>
</feature>
<dbReference type="Gene3D" id="1.20.1270.60">
    <property type="entry name" value="Arfaptin homology (AH) domain/BAR domain"/>
    <property type="match status" value="1"/>
</dbReference>
<dbReference type="PROSITE" id="PS50003">
    <property type="entry name" value="PH_DOMAIN"/>
    <property type="match status" value="1"/>
</dbReference>
<dbReference type="SMART" id="SM00248">
    <property type="entry name" value="ANK"/>
    <property type="match status" value="3"/>
</dbReference>
<dbReference type="PROSITE" id="PS50115">
    <property type="entry name" value="ARFGAP"/>
    <property type="match status" value="1"/>
</dbReference>
<dbReference type="PRINTS" id="PR00405">
    <property type="entry name" value="REVINTRACTNG"/>
</dbReference>
<dbReference type="InterPro" id="IPR001849">
    <property type="entry name" value="PH_domain"/>
</dbReference>
<feature type="domain" description="Arf-GAP" evidence="12">
    <location>
        <begin position="399"/>
        <end position="521"/>
    </location>
</feature>
<dbReference type="FunFam" id="1.10.220.150:FF:000007">
    <property type="entry name" value="Arf-GAP with coiled-coil, ANK repeat and PH domain-containing protein 2"/>
    <property type="match status" value="1"/>
</dbReference>
<dbReference type="InterPro" id="IPR002110">
    <property type="entry name" value="Ankyrin_rpt"/>
</dbReference>
<feature type="region of interest" description="Disordered" evidence="10">
    <location>
        <begin position="630"/>
        <end position="658"/>
    </location>
</feature>
<evidence type="ECO:0000256" key="7">
    <source>
        <dbReference type="PROSITE-ProRule" id="PRU00023"/>
    </source>
</evidence>
<dbReference type="Pfam" id="PF16746">
    <property type="entry name" value="BAR_3"/>
    <property type="match status" value="1"/>
</dbReference>
<keyword evidence="1 9" id="KW-0343">GTPase activation</keyword>
<gene>
    <name evidence="13" type="ORF">EPR50_G00071960</name>
</gene>
<comment type="domain">
    <text evidence="9">The BAR domain mediates homodimerization, it can neither bind membrane nor impart curvature, but instead requires the neighboring PH domain to achieve these functions.</text>
</comment>
<dbReference type="SMART" id="SM00105">
    <property type="entry name" value="ArfGap"/>
    <property type="match status" value="1"/>
</dbReference>
<dbReference type="InterPro" id="IPR011993">
    <property type="entry name" value="PH-like_dom_sf"/>
</dbReference>
<feature type="region of interest" description="Disordered" evidence="10">
    <location>
        <begin position="547"/>
        <end position="569"/>
    </location>
</feature>
<protein>
    <recommendedName>
        <fullName evidence="9">Arf-GAP with coiled-coil, ANK repeat and PH domain-containing protein</fullName>
        <shortName evidence="9">Cnt-b</shortName>
    </recommendedName>
    <alternativeName>
        <fullName evidence="9">Centaurin-beta</fullName>
    </alternativeName>
</protein>
<proteinExistence type="predicted"/>
<dbReference type="PANTHER" id="PTHR23180:SF407">
    <property type="entry name" value="ARF-GAP WITH COILED-COIL, ANK REPEAT AND PH DOMAIN-CONTAINING PROTEIN 3"/>
    <property type="match status" value="1"/>
</dbReference>
<feature type="compositionally biased region" description="Low complexity" evidence="10">
    <location>
        <begin position="378"/>
        <end position="388"/>
    </location>
</feature>
<keyword evidence="2 9" id="KW-0479">Metal-binding</keyword>
<dbReference type="InterPro" id="IPR038508">
    <property type="entry name" value="ArfGAP_dom_sf"/>
</dbReference>
<dbReference type="Pfam" id="PF00169">
    <property type="entry name" value="PH"/>
    <property type="match status" value="1"/>
</dbReference>
<accession>A0A484D4E8</accession>
<dbReference type="InterPro" id="IPR004148">
    <property type="entry name" value="BAR_dom"/>
</dbReference>
<evidence type="ECO:0000256" key="6">
    <source>
        <dbReference type="ARBA" id="ARBA00023043"/>
    </source>
</evidence>
<dbReference type="SUPFAM" id="SSF48403">
    <property type="entry name" value="Ankyrin repeat"/>
    <property type="match status" value="1"/>
</dbReference>
<keyword evidence="9" id="KW-0967">Endosome</keyword>
<dbReference type="EMBL" id="SCKG01000007">
    <property type="protein sequence ID" value="TDH10145.1"/>
    <property type="molecule type" value="Genomic_DNA"/>
</dbReference>
<feature type="region of interest" description="Disordered" evidence="10">
    <location>
        <begin position="375"/>
        <end position="398"/>
    </location>
</feature>
<dbReference type="GO" id="GO:0005096">
    <property type="term" value="F:GTPase activator activity"/>
    <property type="evidence" value="ECO:0007669"/>
    <property type="project" value="UniProtKB-KW"/>
</dbReference>
<comment type="subcellular location">
    <subcellularLocation>
        <location evidence="9">Endosome membrane</location>
        <topology evidence="9">Peripheral membrane protein</topology>
    </subcellularLocation>
</comment>
<comment type="function">
    <text evidence="9">GTPase-activating protein for the ADP ribosylation factor family.</text>
</comment>
<dbReference type="Gene3D" id="1.25.40.20">
    <property type="entry name" value="Ankyrin repeat-containing domain"/>
    <property type="match status" value="1"/>
</dbReference>
<keyword evidence="4 8" id="KW-0863">Zinc-finger</keyword>
<dbReference type="PANTHER" id="PTHR23180">
    <property type="entry name" value="CENTAURIN/ARF"/>
    <property type="match status" value="1"/>
</dbReference>
<dbReference type="InterPro" id="IPR001164">
    <property type="entry name" value="ArfGAP_dom"/>
</dbReference>
<dbReference type="FunFam" id="1.25.40.20:FF:000020">
    <property type="entry name" value="Arf-GAP with coiled-coil, ANK repeat and PH domain-containing protein 2"/>
    <property type="match status" value="1"/>
</dbReference>
<comment type="domain">
    <text evidence="9">PH domain binds phospholipids including phosphatidic acid, phosphatidylinositol 3-phosphate, phosphatidylinositol 3,5-bisphosphate (PIP2) and phosphatidylinositol 3,4,5-trisphosphate (PIP3). May mediate protein binding to PIP2 or PIP3 containing membranes.</text>
</comment>
<evidence type="ECO:0000256" key="2">
    <source>
        <dbReference type="ARBA" id="ARBA00022723"/>
    </source>
</evidence>
<dbReference type="FunFam" id="1.20.1270.60:FF:000025">
    <property type="entry name" value="arf-GAP with coiled-coil, ANK repeat and PH domain-containing protein 2"/>
    <property type="match status" value="1"/>
</dbReference>
<dbReference type="FunFam" id="2.30.29.30:FF:000026">
    <property type="entry name" value="Arf-GAP with coiled-coil, ANK repeat and PH domain-containing protein 2"/>
    <property type="match status" value="1"/>
</dbReference>
<dbReference type="InterPro" id="IPR027267">
    <property type="entry name" value="AH/BAR_dom_sf"/>
</dbReference>
<dbReference type="AlphaFoldDB" id="A0A484D4E8"/>
<evidence type="ECO:0000256" key="5">
    <source>
        <dbReference type="ARBA" id="ARBA00022833"/>
    </source>
</evidence>
<dbReference type="GO" id="GO:0010008">
    <property type="term" value="C:endosome membrane"/>
    <property type="evidence" value="ECO:0007669"/>
    <property type="project" value="UniProtKB-SubCell"/>
</dbReference>
<dbReference type="Gene3D" id="2.30.29.30">
    <property type="entry name" value="Pleckstrin-homology domain (PH domain)/Phosphotyrosine-binding domain (PTB)"/>
    <property type="match status" value="1"/>
</dbReference>
<dbReference type="STRING" id="8167.A0A484D4E8"/>
<dbReference type="SUPFAM" id="SSF57863">
    <property type="entry name" value="ArfGap/RecO-like zinc finger"/>
    <property type="match status" value="1"/>
</dbReference>
<name>A0A484D4E8_PERFV</name>
<dbReference type="Gene3D" id="1.10.220.150">
    <property type="entry name" value="Arf GTPase activating protein"/>
    <property type="match status" value="1"/>
</dbReference>
<evidence type="ECO:0000256" key="9">
    <source>
        <dbReference type="RuleBase" id="RU369028"/>
    </source>
</evidence>
<evidence type="ECO:0000259" key="12">
    <source>
        <dbReference type="PROSITE" id="PS50115"/>
    </source>
</evidence>
<dbReference type="Pfam" id="PF01412">
    <property type="entry name" value="ArfGap"/>
    <property type="match status" value="1"/>
</dbReference>
<dbReference type="Proteomes" id="UP000295070">
    <property type="component" value="Chromosome 7"/>
</dbReference>
<keyword evidence="6 7" id="KW-0040">ANK repeat</keyword>
<keyword evidence="3 9" id="KW-0677">Repeat</keyword>
<dbReference type="PROSITE" id="PS50088">
    <property type="entry name" value="ANK_REPEAT"/>
    <property type="match status" value="2"/>
</dbReference>
<comment type="caution">
    <text evidence="13">The sequence shown here is derived from an EMBL/GenBank/DDBJ whole genome shotgun (WGS) entry which is preliminary data.</text>
</comment>
<keyword evidence="14" id="KW-1185">Reference proteome</keyword>
<dbReference type="CDD" id="cd13250">
    <property type="entry name" value="PH_ACAP"/>
    <property type="match status" value="1"/>
</dbReference>